<sequence>MHFLLWQLDPLWVIIRVRSAKFTEMERSRLSETIETTEAYLTKSEACRTVLTQQAERLRDLSLERLVELHENALNVGVFILARHPIDPAGASVLGQAITSGYDREDKRGLLKGGVVINSVPVDRALDGEFFAEQEAFTAQEAACAFRLPAPPLSHLPRLPVKRSRTAFISLPKGYMD</sequence>
<evidence type="ECO:0000313" key="1">
    <source>
        <dbReference type="EMBL" id="GAG17687.1"/>
    </source>
</evidence>
<proteinExistence type="predicted"/>
<organism evidence="1">
    <name type="scientific">marine sediment metagenome</name>
    <dbReference type="NCBI Taxonomy" id="412755"/>
    <lineage>
        <taxon>unclassified sequences</taxon>
        <taxon>metagenomes</taxon>
        <taxon>ecological metagenomes</taxon>
    </lineage>
</organism>
<reference evidence="1" key="1">
    <citation type="journal article" date="2014" name="Front. Microbiol.">
        <title>High frequency of phylogenetically diverse reductive dehalogenase-homologous genes in deep subseafloor sedimentary metagenomes.</title>
        <authorList>
            <person name="Kawai M."/>
            <person name="Futagami T."/>
            <person name="Toyoda A."/>
            <person name="Takaki Y."/>
            <person name="Nishi S."/>
            <person name="Hori S."/>
            <person name="Arai W."/>
            <person name="Tsubouchi T."/>
            <person name="Morono Y."/>
            <person name="Uchiyama I."/>
            <person name="Ito T."/>
            <person name="Fujiyama A."/>
            <person name="Inagaki F."/>
            <person name="Takami H."/>
        </authorList>
    </citation>
    <scope>NUCLEOTIDE SEQUENCE</scope>
    <source>
        <strain evidence="1">Expedition CK06-06</strain>
    </source>
</reference>
<protein>
    <submittedName>
        <fullName evidence="1">Uncharacterized protein</fullName>
    </submittedName>
</protein>
<gene>
    <name evidence="1" type="ORF">S01H1_46948</name>
</gene>
<dbReference type="AlphaFoldDB" id="X0W2W4"/>
<name>X0W2W4_9ZZZZ</name>
<accession>X0W2W4</accession>
<dbReference type="EMBL" id="BARS01030080">
    <property type="protein sequence ID" value="GAG17687.1"/>
    <property type="molecule type" value="Genomic_DNA"/>
</dbReference>
<feature type="non-terminal residue" evidence="1">
    <location>
        <position position="177"/>
    </location>
</feature>
<comment type="caution">
    <text evidence="1">The sequence shown here is derived from an EMBL/GenBank/DDBJ whole genome shotgun (WGS) entry which is preliminary data.</text>
</comment>